<sequence>METPFFPPTKTVKFSYRENGTVVLAHDDAIHDQDARELNTSSMSSNSPTLPQALKPHATIMQSDTPASCLMPAVQRCPLRVGMWYFDRDPCRSTDPFDLLFSRQEWDGYCEKEEQRKREEMFTARIRQQAQELEFEDLELDSEGEMTISEHTASATSPRKCKAVTVRGNGGKARTVRLWCKDREEQAALQLKAKMKKSKFMVSAKDRSTTPTPIECDGTGNSALPVDYIGSYSGVACRRSPRKRRNTGTQASPF</sequence>
<dbReference type="Proteomes" id="UP001049176">
    <property type="component" value="Chromosome 7"/>
</dbReference>
<feature type="region of interest" description="Disordered" evidence="1">
    <location>
        <begin position="200"/>
        <end position="220"/>
    </location>
</feature>
<comment type="caution">
    <text evidence="2">The sequence shown here is derived from an EMBL/GenBank/DDBJ whole genome shotgun (WGS) entry which is preliminary data.</text>
</comment>
<proteinExistence type="predicted"/>
<gene>
    <name evidence="2" type="ORF">E1B28_011616</name>
</gene>
<name>A0A9P7RUG1_9AGAR</name>
<dbReference type="GeneID" id="66080691"/>
<keyword evidence="3" id="KW-1185">Reference proteome</keyword>
<dbReference type="AlphaFoldDB" id="A0A9P7RUG1"/>
<dbReference type="EMBL" id="CM032187">
    <property type="protein sequence ID" value="KAG7089994.1"/>
    <property type="molecule type" value="Genomic_DNA"/>
</dbReference>
<dbReference type="RefSeq" id="XP_043006464.1">
    <property type="nucleotide sequence ID" value="XM_043156676.1"/>
</dbReference>
<protein>
    <submittedName>
        <fullName evidence="2">Uncharacterized protein</fullName>
    </submittedName>
</protein>
<dbReference type="KEGG" id="more:E1B28_011616"/>
<accession>A0A9P7RUG1</accession>
<evidence type="ECO:0000313" key="2">
    <source>
        <dbReference type="EMBL" id="KAG7089994.1"/>
    </source>
</evidence>
<organism evidence="2 3">
    <name type="scientific">Marasmius oreades</name>
    <name type="common">fairy-ring Marasmius</name>
    <dbReference type="NCBI Taxonomy" id="181124"/>
    <lineage>
        <taxon>Eukaryota</taxon>
        <taxon>Fungi</taxon>
        <taxon>Dikarya</taxon>
        <taxon>Basidiomycota</taxon>
        <taxon>Agaricomycotina</taxon>
        <taxon>Agaricomycetes</taxon>
        <taxon>Agaricomycetidae</taxon>
        <taxon>Agaricales</taxon>
        <taxon>Marasmiineae</taxon>
        <taxon>Marasmiaceae</taxon>
        <taxon>Marasmius</taxon>
    </lineage>
</organism>
<dbReference type="OrthoDB" id="10340921at2759"/>
<evidence type="ECO:0000256" key="1">
    <source>
        <dbReference type="SAM" id="MobiDB-lite"/>
    </source>
</evidence>
<evidence type="ECO:0000313" key="3">
    <source>
        <dbReference type="Proteomes" id="UP001049176"/>
    </source>
</evidence>
<reference evidence="2" key="1">
    <citation type="journal article" date="2021" name="Genome Biol. Evol.">
        <title>The assembled and annotated genome of the fairy-ring fungus Marasmius oreades.</title>
        <authorList>
            <person name="Hiltunen M."/>
            <person name="Ament-Velasquez S.L."/>
            <person name="Johannesson H."/>
        </authorList>
    </citation>
    <scope>NUCLEOTIDE SEQUENCE</scope>
    <source>
        <strain evidence="2">03SP1</strain>
    </source>
</reference>